<dbReference type="PROSITE" id="PS00166">
    <property type="entry name" value="ENOYL_COA_HYDRATASE"/>
    <property type="match status" value="1"/>
</dbReference>
<name>A0A1G7UKK9_9PSED</name>
<dbReference type="InterPro" id="IPR001753">
    <property type="entry name" value="Enoyl-CoA_hydra/iso"/>
</dbReference>
<dbReference type="SUPFAM" id="SSF52096">
    <property type="entry name" value="ClpP/crotonase"/>
    <property type="match status" value="1"/>
</dbReference>
<dbReference type="Gene3D" id="3.90.226.10">
    <property type="entry name" value="2-enoyl-CoA Hydratase, Chain A, domain 1"/>
    <property type="match status" value="1"/>
</dbReference>
<dbReference type="PANTHER" id="PTHR11941:SF54">
    <property type="entry name" value="ENOYL-COA HYDRATASE, MITOCHONDRIAL"/>
    <property type="match status" value="1"/>
</dbReference>
<dbReference type="Gene3D" id="1.10.12.10">
    <property type="entry name" value="Lyase 2-enoyl-coa Hydratase, Chain A, domain 2"/>
    <property type="match status" value="1"/>
</dbReference>
<proteinExistence type="inferred from homology"/>
<comment type="similarity">
    <text evidence="1 3">Belongs to the enoyl-CoA hydratase/isomerase family.</text>
</comment>
<accession>A0A1G7UKK9</accession>
<evidence type="ECO:0000313" key="5">
    <source>
        <dbReference type="Proteomes" id="UP000182894"/>
    </source>
</evidence>
<evidence type="ECO:0000256" key="2">
    <source>
        <dbReference type="ARBA" id="ARBA00023239"/>
    </source>
</evidence>
<evidence type="ECO:0000256" key="1">
    <source>
        <dbReference type="ARBA" id="ARBA00005254"/>
    </source>
</evidence>
<sequence>MPAGPSISTCPPQTTMFMTHCKENFMSEPILLTSEQDNIGIVTLNMAHKRNALNEEAIAAIDAYFSAVPSHIRAILLTAKGDHFCAGLDLKEHHDKARSGVEFMRVCQGWHRAFDKIQHGGIPVVACLQGAVVGGGLELASAAHVRVADSRTFFALPEGTRGIFTGGGATVRTARIISAPRMVEMMLTGRVLDAREGRELGLAHYVCDIAKGDTPAPEFALTLAKKIAGNAPLSNYAIVSAISRIADMSATDGLFTEGLVMAMIQQGDDVQERLGDFVNKKAHKVQLNA</sequence>
<dbReference type="OrthoDB" id="9777711at2"/>
<keyword evidence="2" id="KW-0456">Lyase</keyword>
<dbReference type="InterPro" id="IPR029045">
    <property type="entry name" value="ClpP/crotonase-like_dom_sf"/>
</dbReference>
<dbReference type="PANTHER" id="PTHR11941">
    <property type="entry name" value="ENOYL-COA HYDRATASE-RELATED"/>
    <property type="match status" value="1"/>
</dbReference>
<evidence type="ECO:0000256" key="3">
    <source>
        <dbReference type="RuleBase" id="RU003707"/>
    </source>
</evidence>
<dbReference type="EMBL" id="FNCO01000002">
    <property type="protein sequence ID" value="SDG47629.1"/>
    <property type="molecule type" value="Genomic_DNA"/>
</dbReference>
<evidence type="ECO:0000313" key="4">
    <source>
        <dbReference type="EMBL" id="SDG47629.1"/>
    </source>
</evidence>
<organism evidence="4 5">
    <name type="scientific">Pseudomonas abietaniphila</name>
    <dbReference type="NCBI Taxonomy" id="89065"/>
    <lineage>
        <taxon>Bacteria</taxon>
        <taxon>Pseudomonadati</taxon>
        <taxon>Pseudomonadota</taxon>
        <taxon>Gammaproteobacteria</taxon>
        <taxon>Pseudomonadales</taxon>
        <taxon>Pseudomonadaceae</taxon>
        <taxon>Pseudomonas</taxon>
    </lineage>
</organism>
<dbReference type="InterPro" id="IPR014748">
    <property type="entry name" value="Enoyl-CoA_hydra_C"/>
</dbReference>
<dbReference type="Pfam" id="PF00378">
    <property type="entry name" value="ECH_1"/>
    <property type="match status" value="1"/>
</dbReference>
<dbReference type="STRING" id="89065.SAMN05216605_102190"/>
<dbReference type="CDD" id="cd06558">
    <property type="entry name" value="crotonase-like"/>
    <property type="match status" value="1"/>
</dbReference>
<dbReference type="UniPathway" id="UPA00659"/>
<dbReference type="NCBIfam" id="NF006013">
    <property type="entry name" value="PRK08150.1"/>
    <property type="match status" value="1"/>
</dbReference>
<dbReference type="GO" id="GO:0006635">
    <property type="term" value="P:fatty acid beta-oxidation"/>
    <property type="evidence" value="ECO:0007669"/>
    <property type="project" value="UniProtKB-UniPathway"/>
</dbReference>
<keyword evidence="5" id="KW-1185">Reference proteome</keyword>
<dbReference type="InterPro" id="IPR018376">
    <property type="entry name" value="Enoyl-CoA_hyd/isom_CS"/>
</dbReference>
<reference evidence="5" key="1">
    <citation type="submission" date="2016-10" db="EMBL/GenBank/DDBJ databases">
        <authorList>
            <person name="Varghese N."/>
            <person name="Submissions S."/>
        </authorList>
    </citation>
    <scope>NUCLEOTIDE SEQUENCE [LARGE SCALE GENOMIC DNA]</scope>
    <source>
        <strain evidence="5">ATCC 700689</strain>
    </source>
</reference>
<dbReference type="Proteomes" id="UP000182894">
    <property type="component" value="Unassembled WGS sequence"/>
</dbReference>
<gene>
    <name evidence="4" type="ORF">SAMN05216605_102190</name>
</gene>
<dbReference type="GO" id="GO:0016829">
    <property type="term" value="F:lyase activity"/>
    <property type="evidence" value="ECO:0007669"/>
    <property type="project" value="UniProtKB-KW"/>
</dbReference>
<dbReference type="AlphaFoldDB" id="A0A1G7UKK9"/>
<protein>
    <submittedName>
        <fullName evidence="4">Enoyl-CoA hydratase/carnithine racemase</fullName>
    </submittedName>
</protein>